<dbReference type="InterPro" id="IPR058625">
    <property type="entry name" value="MdtA-like_BSH"/>
</dbReference>
<feature type="domain" description="Multidrug resistance protein MdtA-like alpha-helical hairpin" evidence="2">
    <location>
        <begin position="117"/>
        <end position="183"/>
    </location>
</feature>
<feature type="coiled-coil region" evidence="1">
    <location>
        <begin position="110"/>
        <end position="182"/>
    </location>
</feature>
<dbReference type="OrthoDB" id="9811754at2"/>
<dbReference type="AlphaFoldDB" id="A0A506UAQ6"/>
<sequence>MTRALRSIASYATLAIGLAGILALLFAWQLPPFNFSDARTDNAYIQGQVTLMSPQLSGIVAEVPVQDFQKVKKGDLLVKIDDRIYRQQLAEAKAALDAANNALSANAQTQETAKAQIASAKADVDSAEATLANASSQWQRIQTLSEKQVATQSSLDTARATLDQAKASLAKTKAALDVANQTLKSAIINRDTLKANVASAKAAATLAEINVDNTEITAPRDGTLGQIKTRVGQYVSAGTQLTSLVPDTVWVVANYKETQLPGMKVGQRVTFTVDALDGKKFNGRIERFSPATGSEFAVIKADNATGNFTKVAQRVPVRIAIDPDQAEADKLVPGLSVITTVDMKDSGDGNNALASR</sequence>
<dbReference type="EMBL" id="VHLG01000004">
    <property type="protein sequence ID" value="TPW30990.1"/>
    <property type="molecule type" value="Genomic_DNA"/>
</dbReference>
<keyword evidence="6" id="KW-1185">Reference proteome</keyword>
<feature type="domain" description="Multidrug resistance protein MdtA-like barrel-sandwich hybrid" evidence="3">
    <location>
        <begin position="53"/>
        <end position="244"/>
    </location>
</feature>
<dbReference type="Pfam" id="PF25876">
    <property type="entry name" value="HH_MFP_RND"/>
    <property type="match status" value="1"/>
</dbReference>
<organism evidence="5 6">
    <name type="scientific">Martelella alba</name>
    <dbReference type="NCBI Taxonomy" id="2590451"/>
    <lineage>
        <taxon>Bacteria</taxon>
        <taxon>Pseudomonadati</taxon>
        <taxon>Pseudomonadota</taxon>
        <taxon>Alphaproteobacteria</taxon>
        <taxon>Hyphomicrobiales</taxon>
        <taxon>Aurantimonadaceae</taxon>
        <taxon>Martelella</taxon>
    </lineage>
</organism>
<feature type="domain" description="CusB-like beta-barrel" evidence="4">
    <location>
        <begin position="248"/>
        <end position="291"/>
    </location>
</feature>
<accession>A0A506UAQ6</accession>
<evidence type="ECO:0000259" key="4">
    <source>
        <dbReference type="Pfam" id="PF25954"/>
    </source>
</evidence>
<keyword evidence="1" id="KW-0175">Coiled coil</keyword>
<dbReference type="Pfam" id="PF25954">
    <property type="entry name" value="Beta-barrel_RND_2"/>
    <property type="match status" value="1"/>
</dbReference>
<dbReference type="InterPro" id="IPR050739">
    <property type="entry name" value="MFP"/>
</dbReference>
<protein>
    <submittedName>
        <fullName evidence="5">HlyD family secretion protein</fullName>
    </submittedName>
</protein>
<dbReference type="Gene3D" id="1.10.287.470">
    <property type="entry name" value="Helix hairpin bin"/>
    <property type="match status" value="2"/>
</dbReference>
<dbReference type="GO" id="GO:0055085">
    <property type="term" value="P:transmembrane transport"/>
    <property type="evidence" value="ECO:0007669"/>
    <property type="project" value="InterPro"/>
</dbReference>
<dbReference type="Pfam" id="PF25917">
    <property type="entry name" value="BSH_RND"/>
    <property type="match status" value="1"/>
</dbReference>
<dbReference type="Gene3D" id="2.40.50.100">
    <property type="match status" value="1"/>
</dbReference>
<gene>
    <name evidence="5" type="ORF">FJU08_10040</name>
</gene>
<dbReference type="InterPro" id="IPR058624">
    <property type="entry name" value="MdtA-like_HH"/>
</dbReference>
<evidence type="ECO:0000256" key="1">
    <source>
        <dbReference type="SAM" id="Coils"/>
    </source>
</evidence>
<evidence type="ECO:0000313" key="5">
    <source>
        <dbReference type="EMBL" id="TPW30990.1"/>
    </source>
</evidence>
<comment type="caution">
    <text evidence="5">The sequence shown here is derived from an EMBL/GenBank/DDBJ whole genome shotgun (WGS) entry which is preliminary data.</text>
</comment>
<dbReference type="SUPFAM" id="SSF111369">
    <property type="entry name" value="HlyD-like secretion proteins"/>
    <property type="match status" value="3"/>
</dbReference>
<evidence type="ECO:0000313" key="6">
    <source>
        <dbReference type="Proteomes" id="UP000318801"/>
    </source>
</evidence>
<dbReference type="Gene3D" id="2.40.30.170">
    <property type="match status" value="1"/>
</dbReference>
<reference evidence="5 6" key="1">
    <citation type="submission" date="2019-06" db="EMBL/GenBank/DDBJ databases">
        <authorList>
            <person name="Li M."/>
        </authorList>
    </citation>
    <scope>NUCLEOTIDE SEQUENCE [LARGE SCALE GENOMIC DNA]</scope>
    <source>
        <strain evidence="5 6">BGMRC2036</strain>
    </source>
</reference>
<evidence type="ECO:0000259" key="3">
    <source>
        <dbReference type="Pfam" id="PF25917"/>
    </source>
</evidence>
<dbReference type="PANTHER" id="PTHR30386">
    <property type="entry name" value="MEMBRANE FUSION SUBUNIT OF EMRAB-TOLC MULTIDRUG EFFLUX PUMP"/>
    <property type="match status" value="1"/>
</dbReference>
<proteinExistence type="predicted"/>
<dbReference type="Proteomes" id="UP000318801">
    <property type="component" value="Unassembled WGS sequence"/>
</dbReference>
<dbReference type="InterPro" id="IPR058792">
    <property type="entry name" value="Beta-barrel_RND_2"/>
</dbReference>
<name>A0A506UAQ6_9HYPH</name>
<dbReference type="PANTHER" id="PTHR30386:SF24">
    <property type="entry name" value="MULTIDRUG RESISTANCE EFFLUX PUMP"/>
    <property type="match status" value="1"/>
</dbReference>
<evidence type="ECO:0000259" key="2">
    <source>
        <dbReference type="Pfam" id="PF25876"/>
    </source>
</evidence>
<dbReference type="RefSeq" id="WP_141148862.1">
    <property type="nucleotide sequence ID" value="NZ_VHLG01000004.1"/>
</dbReference>